<sequence length="636" mass="68291">MELIPGDPEHRPAWVTACAPRTRAIREAERDVQLHSLVGVQLDARVRLSCEQVHRDVFQQLRIPGFAVTISKIKDATFLLRFGQPAQRNAALGRRQLSVGSTRLHLMPWTRQFGVASTSKLKFRVRVCIEGVPAHAADIDTISMLFSAETVVDRIDTEKRREDERACVCVWVTTKDPDSIAVEGTLKLEEPVEFSEEEYHEFLVQMGNADMELPEVRPGIANLLDYEVILHIDEVPDFTSPPGGPSWKSYESDNSGFPADSPEREWPVKHHFNWRLGVPDRRRSPPRMPARDRLGGRRPDKSPDRGPGGGRMQFPPPPLAGFRRADGGAAGGGSGHQSGPYAGQSSGSHFRGHVAEVVEQVNSAFNGLGEDSAAGGRGAVPEVRTRVGKADIADPAEAGIGFLFHETPDNHAMGCDPMLLEAAVKLGVVLHATQELRSQGEMGVLQLQPDMAALLQGDHERANLCSQLDLDLDPMGLEALSAATNISAGFGPAAFAAMGGTTGSVILGRDTEAVSALVSGQDGQMIEGEGLGGPGLGPDVGLVLQAGNERRDDPEGSNSFARLVAPVRESILHTPPIRTRAKASGVAPEPKSERRSVRLASKPKSGLTVEEQATALLLKKCGVSVAASIPTPAEQN</sequence>
<organism evidence="2 3">
    <name type="scientific">Panicum virgatum</name>
    <name type="common">Blackwell switchgrass</name>
    <dbReference type="NCBI Taxonomy" id="38727"/>
    <lineage>
        <taxon>Eukaryota</taxon>
        <taxon>Viridiplantae</taxon>
        <taxon>Streptophyta</taxon>
        <taxon>Embryophyta</taxon>
        <taxon>Tracheophyta</taxon>
        <taxon>Spermatophyta</taxon>
        <taxon>Magnoliopsida</taxon>
        <taxon>Liliopsida</taxon>
        <taxon>Poales</taxon>
        <taxon>Poaceae</taxon>
        <taxon>PACMAD clade</taxon>
        <taxon>Panicoideae</taxon>
        <taxon>Panicodae</taxon>
        <taxon>Paniceae</taxon>
        <taxon>Panicinae</taxon>
        <taxon>Panicum</taxon>
        <taxon>Panicum sect. Hiantes</taxon>
    </lineage>
</organism>
<keyword evidence="3" id="KW-1185">Reference proteome</keyword>
<feature type="region of interest" description="Disordered" evidence="1">
    <location>
        <begin position="277"/>
        <end position="349"/>
    </location>
</feature>
<dbReference type="InterPro" id="IPR053253">
    <property type="entry name" value="Sex_diff_modulator"/>
</dbReference>
<evidence type="ECO:0000256" key="1">
    <source>
        <dbReference type="SAM" id="MobiDB-lite"/>
    </source>
</evidence>
<accession>A0A8T0XC60</accession>
<dbReference type="Proteomes" id="UP000823388">
    <property type="component" value="Chromosome 1K"/>
</dbReference>
<feature type="region of interest" description="Disordered" evidence="1">
    <location>
        <begin position="240"/>
        <end position="264"/>
    </location>
</feature>
<dbReference type="PANTHER" id="PTHR33087">
    <property type="entry name" value="OS07G0539200 PROTEIN"/>
    <property type="match status" value="1"/>
</dbReference>
<dbReference type="AlphaFoldDB" id="A0A8T0XC60"/>
<name>A0A8T0XC60_PANVG</name>
<gene>
    <name evidence="2" type="ORF">PVAP13_1KG021200</name>
</gene>
<feature type="compositionally biased region" description="Basic and acidic residues" evidence="1">
    <location>
        <begin position="278"/>
        <end position="304"/>
    </location>
</feature>
<dbReference type="PANTHER" id="PTHR33087:SF21">
    <property type="entry name" value="OS03G0782100 PROTEIN"/>
    <property type="match status" value="1"/>
</dbReference>
<feature type="region of interest" description="Disordered" evidence="1">
    <location>
        <begin position="579"/>
        <end position="607"/>
    </location>
</feature>
<protein>
    <submittedName>
        <fullName evidence="2">Uncharacterized protein</fullName>
    </submittedName>
</protein>
<reference evidence="2" key="1">
    <citation type="submission" date="2020-05" db="EMBL/GenBank/DDBJ databases">
        <title>WGS assembly of Panicum virgatum.</title>
        <authorList>
            <person name="Lovell J.T."/>
            <person name="Jenkins J."/>
            <person name="Shu S."/>
            <person name="Juenger T.E."/>
            <person name="Schmutz J."/>
        </authorList>
    </citation>
    <scope>NUCLEOTIDE SEQUENCE</scope>
    <source>
        <strain evidence="2">AP13</strain>
    </source>
</reference>
<evidence type="ECO:0000313" key="3">
    <source>
        <dbReference type="Proteomes" id="UP000823388"/>
    </source>
</evidence>
<evidence type="ECO:0000313" key="2">
    <source>
        <dbReference type="EMBL" id="KAG2655456.1"/>
    </source>
</evidence>
<proteinExistence type="predicted"/>
<dbReference type="EMBL" id="CM029037">
    <property type="protein sequence ID" value="KAG2655456.1"/>
    <property type="molecule type" value="Genomic_DNA"/>
</dbReference>
<comment type="caution">
    <text evidence="2">The sequence shown here is derived from an EMBL/GenBank/DDBJ whole genome shotgun (WGS) entry which is preliminary data.</text>
</comment>